<dbReference type="InterPro" id="IPR036237">
    <property type="entry name" value="Xyl_isomerase-like_sf"/>
</dbReference>
<sequence>MNRRNFSKKALAASFALGIGSQLTAWGKAAPISLRLGGPIYQKYSEPEAWIQAVKAKGYRAAYCPVGLGANTTEIKAYEAAAKKADIVIAEVGAWSNPISPDTDMAKAAYQKCVDSLALADEIGANCCVNISGSKNPVHWAGPHADNLTSETFEQIVEVSRKILLEVNPKRTYFVLEPMPWTYPDNVDSYLKLIKAIAHPHFGVHMDPMNLITTPTLFYRNADLIRDCFRRLGPHIRSCHGKDIVIKEDYYMPQFTEVRPGLGVLDYQVFLKELAKIPEIPLMMEHLPSEAEYDLAAAHIRAEGEKAGIRL</sequence>
<dbReference type="AlphaFoldDB" id="R7ZSB3"/>
<dbReference type="OrthoDB" id="128241at2"/>
<feature type="signal peptide" evidence="1">
    <location>
        <begin position="1"/>
        <end position="25"/>
    </location>
</feature>
<dbReference type="Proteomes" id="UP000013909">
    <property type="component" value="Unassembled WGS sequence"/>
</dbReference>
<comment type="caution">
    <text evidence="3">The sequence shown here is derived from an EMBL/GenBank/DDBJ whole genome shotgun (WGS) entry which is preliminary data.</text>
</comment>
<organism evidence="3 4">
    <name type="scientific">Lunatimonas lonarensis</name>
    <dbReference type="NCBI Taxonomy" id="1232681"/>
    <lineage>
        <taxon>Bacteria</taxon>
        <taxon>Pseudomonadati</taxon>
        <taxon>Bacteroidota</taxon>
        <taxon>Cytophagia</taxon>
        <taxon>Cytophagales</taxon>
        <taxon>Cyclobacteriaceae</taxon>
    </lineage>
</organism>
<dbReference type="PANTHER" id="PTHR12110:SF21">
    <property type="entry name" value="XYLOSE ISOMERASE-LIKE TIM BARREL DOMAIN-CONTAINING PROTEIN"/>
    <property type="match status" value="1"/>
</dbReference>
<dbReference type="Gene3D" id="3.20.20.150">
    <property type="entry name" value="Divalent-metal-dependent TIM barrel enzymes"/>
    <property type="match status" value="1"/>
</dbReference>
<keyword evidence="1" id="KW-0732">Signal</keyword>
<evidence type="ECO:0000313" key="4">
    <source>
        <dbReference type="Proteomes" id="UP000013909"/>
    </source>
</evidence>
<keyword evidence="4" id="KW-1185">Reference proteome</keyword>
<feature type="chain" id="PRO_5004451024" evidence="1">
    <location>
        <begin position="26"/>
        <end position="311"/>
    </location>
</feature>
<keyword evidence="3" id="KW-0413">Isomerase</keyword>
<feature type="domain" description="Xylose isomerase-like TIM barrel" evidence="2">
    <location>
        <begin position="70"/>
        <end position="301"/>
    </location>
</feature>
<dbReference type="PANTHER" id="PTHR12110">
    <property type="entry name" value="HYDROXYPYRUVATE ISOMERASE"/>
    <property type="match status" value="1"/>
</dbReference>
<accession>R7ZSB3</accession>
<evidence type="ECO:0000259" key="2">
    <source>
        <dbReference type="Pfam" id="PF01261"/>
    </source>
</evidence>
<reference evidence="3 4" key="1">
    <citation type="submission" date="2013-02" db="EMBL/GenBank/DDBJ databases">
        <title>A novel strain isolated from Lonar lake, Maharashtra, India.</title>
        <authorList>
            <person name="Singh A."/>
        </authorList>
    </citation>
    <scope>NUCLEOTIDE SEQUENCE [LARGE SCALE GENOMIC DNA]</scope>
    <source>
        <strain evidence="3 4">AK24</strain>
    </source>
</reference>
<evidence type="ECO:0000313" key="3">
    <source>
        <dbReference type="EMBL" id="EON76995.1"/>
    </source>
</evidence>
<evidence type="ECO:0000256" key="1">
    <source>
        <dbReference type="SAM" id="SignalP"/>
    </source>
</evidence>
<dbReference type="STRING" id="1232681.ADIS_2538"/>
<name>R7ZSB3_9BACT</name>
<dbReference type="EMBL" id="AQHR01000069">
    <property type="protein sequence ID" value="EON76995.1"/>
    <property type="molecule type" value="Genomic_DNA"/>
</dbReference>
<dbReference type="Pfam" id="PF01261">
    <property type="entry name" value="AP_endonuc_2"/>
    <property type="match status" value="1"/>
</dbReference>
<gene>
    <name evidence="3" type="ORF">ADIS_2538</name>
</gene>
<proteinExistence type="predicted"/>
<dbReference type="GO" id="GO:0016853">
    <property type="term" value="F:isomerase activity"/>
    <property type="evidence" value="ECO:0007669"/>
    <property type="project" value="UniProtKB-KW"/>
</dbReference>
<dbReference type="InterPro" id="IPR050312">
    <property type="entry name" value="IolE/XylAMocC-like"/>
</dbReference>
<dbReference type="InterPro" id="IPR013022">
    <property type="entry name" value="Xyl_isomerase-like_TIM-brl"/>
</dbReference>
<dbReference type="SUPFAM" id="SSF51658">
    <property type="entry name" value="Xylose isomerase-like"/>
    <property type="match status" value="1"/>
</dbReference>
<dbReference type="PATRIC" id="fig|1288963.3.peg.2530"/>
<dbReference type="RefSeq" id="WP_010854674.1">
    <property type="nucleotide sequence ID" value="NZ_AQHR01000069.1"/>
</dbReference>
<protein>
    <submittedName>
        <fullName evidence="3">Xylose isomerase domain protein TIM barrel</fullName>
    </submittedName>
</protein>